<comment type="caution">
    <text evidence="1">The sequence shown here is derived from an EMBL/GenBank/DDBJ whole genome shotgun (WGS) entry which is preliminary data.</text>
</comment>
<evidence type="ECO:0000313" key="2">
    <source>
        <dbReference type="Proteomes" id="UP000237105"/>
    </source>
</evidence>
<evidence type="ECO:0000313" key="1">
    <source>
        <dbReference type="EMBL" id="PON52627.1"/>
    </source>
</evidence>
<sequence length="107" mass="11642">MNLQCFAHKELEGATGGFKEKLGSGAAGTVFVGSLSSDGAGNYVADKRSECNWTYKSQKRSPVAGILQGRAAPAFSIRVYEQRFSSKLPLRRFKVSPMSHVESLLRS</sequence>
<dbReference type="EMBL" id="JXTB01000216">
    <property type="protein sequence ID" value="PON52627.1"/>
    <property type="molecule type" value="Genomic_DNA"/>
</dbReference>
<proteinExistence type="predicted"/>
<dbReference type="Proteomes" id="UP000237105">
    <property type="component" value="Unassembled WGS sequence"/>
</dbReference>
<gene>
    <name evidence="1" type="ORF">PanWU01x14_207370</name>
</gene>
<dbReference type="AlphaFoldDB" id="A0A2P5BV08"/>
<accession>A0A2P5BV08</accession>
<keyword evidence="2" id="KW-1185">Reference proteome</keyword>
<organism evidence="1 2">
    <name type="scientific">Parasponia andersonii</name>
    <name type="common">Sponia andersonii</name>
    <dbReference type="NCBI Taxonomy" id="3476"/>
    <lineage>
        <taxon>Eukaryota</taxon>
        <taxon>Viridiplantae</taxon>
        <taxon>Streptophyta</taxon>
        <taxon>Embryophyta</taxon>
        <taxon>Tracheophyta</taxon>
        <taxon>Spermatophyta</taxon>
        <taxon>Magnoliopsida</taxon>
        <taxon>eudicotyledons</taxon>
        <taxon>Gunneridae</taxon>
        <taxon>Pentapetalae</taxon>
        <taxon>rosids</taxon>
        <taxon>fabids</taxon>
        <taxon>Rosales</taxon>
        <taxon>Cannabaceae</taxon>
        <taxon>Parasponia</taxon>
    </lineage>
</organism>
<reference evidence="2" key="1">
    <citation type="submission" date="2016-06" db="EMBL/GenBank/DDBJ databases">
        <title>Parallel loss of symbiosis genes in relatives of nitrogen-fixing non-legume Parasponia.</title>
        <authorList>
            <person name="Van Velzen R."/>
            <person name="Holmer R."/>
            <person name="Bu F."/>
            <person name="Rutten L."/>
            <person name="Van Zeijl A."/>
            <person name="Liu W."/>
            <person name="Santuari L."/>
            <person name="Cao Q."/>
            <person name="Sharma T."/>
            <person name="Shen D."/>
            <person name="Roswanjaya Y."/>
            <person name="Wardhani T."/>
            <person name="Kalhor M.S."/>
            <person name="Jansen J."/>
            <person name="Van den Hoogen J."/>
            <person name="Gungor B."/>
            <person name="Hartog M."/>
            <person name="Hontelez J."/>
            <person name="Verver J."/>
            <person name="Yang W.-C."/>
            <person name="Schijlen E."/>
            <person name="Repin R."/>
            <person name="Schilthuizen M."/>
            <person name="Schranz E."/>
            <person name="Heidstra R."/>
            <person name="Miyata K."/>
            <person name="Fedorova E."/>
            <person name="Kohlen W."/>
            <person name="Bisseling T."/>
            <person name="Smit S."/>
            <person name="Geurts R."/>
        </authorList>
    </citation>
    <scope>NUCLEOTIDE SEQUENCE [LARGE SCALE GENOMIC DNA]</scope>
    <source>
        <strain evidence="2">cv. WU1-14</strain>
    </source>
</reference>
<protein>
    <submittedName>
        <fullName evidence="1">Uncharacterized protein</fullName>
    </submittedName>
</protein>
<name>A0A2P5BV08_PARAD</name>